<proteinExistence type="predicted"/>
<dbReference type="InParanoid" id="A0A0D0CLV3"/>
<accession>A0A0D0CLV3</accession>
<protein>
    <submittedName>
        <fullName evidence="1">Uncharacterized protein</fullName>
    </submittedName>
</protein>
<gene>
    <name evidence="1" type="ORF">PAXRUDRAFT_782547</name>
</gene>
<keyword evidence="2" id="KW-1185">Reference proteome</keyword>
<evidence type="ECO:0000313" key="1">
    <source>
        <dbReference type="EMBL" id="KIK76278.1"/>
    </source>
</evidence>
<dbReference type="Proteomes" id="UP000054538">
    <property type="component" value="Unassembled WGS sequence"/>
</dbReference>
<evidence type="ECO:0000313" key="2">
    <source>
        <dbReference type="Proteomes" id="UP000054538"/>
    </source>
</evidence>
<sequence>MISNYLFSHYPFVDASLIHSPIPTSPINMYTCHMLMTPPFPRFPMMQDSICFFKML</sequence>
<name>A0A0D0CLV3_9AGAM</name>
<organism evidence="1 2">
    <name type="scientific">Paxillus rubicundulus Ve08.2h10</name>
    <dbReference type="NCBI Taxonomy" id="930991"/>
    <lineage>
        <taxon>Eukaryota</taxon>
        <taxon>Fungi</taxon>
        <taxon>Dikarya</taxon>
        <taxon>Basidiomycota</taxon>
        <taxon>Agaricomycotina</taxon>
        <taxon>Agaricomycetes</taxon>
        <taxon>Agaricomycetidae</taxon>
        <taxon>Boletales</taxon>
        <taxon>Paxilineae</taxon>
        <taxon>Paxillaceae</taxon>
        <taxon>Paxillus</taxon>
    </lineage>
</organism>
<reference evidence="1 2" key="1">
    <citation type="submission" date="2014-04" db="EMBL/GenBank/DDBJ databases">
        <authorList>
            <consortium name="DOE Joint Genome Institute"/>
            <person name="Kuo A."/>
            <person name="Kohler A."/>
            <person name="Jargeat P."/>
            <person name="Nagy L.G."/>
            <person name="Floudas D."/>
            <person name="Copeland A."/>
            <person name="Barry K.W."/>
            <person name="Cichocki N."/>
            <person name="Veneault-Fourrey C."/>
            <person name="LaButti K."/>
            <person name="Lindquist E.A."/>
            <person name="Lipzen A."/>
            <person name="Lundell T."/>
            <person name="Morin E."/>
            <person name="Murat C."/>
            <person name="Sun H."/>
            <person name="Tunlid A."/>
            <person name="Henrissat B."/>
            <person name="Grigoriev I.V."/>
            <person name="Hibbett D.S."/>
            <person name="Martin F."/>
            <person name="Nordberg H.P."/>
            <person name="Cantor M.N."/>
            <person name="Hua S.X."/>
        </authorList>
    </citation>
    <scope>NUCLEOTIDE SEQUENCE [LARGE SCALE GENOMIC DNA]</scope>
    <source>
        <strain evidence="1 2">Ve08.2h10</strain>
    </source>
</reference>
<dbReference type="AlphaFoldDB" id="A0A0D0CLV3"/>
<dbReference type="HOGENOM" id="CLU_3014835_0_0_1"/>
<reference evidence="2" key="2">
    <citation type="submission" date="2015-01" db="EMBL/GenBank/DDBJ databases">
        <title>Evolutionary Origins and Diversification of the Mycorrhizal Mutualists.</title>
        <authorList>
            <consortium name="DOE Joint Genome Institute"/>
            <consortium name="Mycorrhizal Genomics Consortium"/>
            <person name="Kohler A."/>
            <person name="Kuo A."/>
            <person name="Nagy L.G."/>
            <person name="Floudas D."/>
            <person name="Copeland A."/>
            <person name="Barry K.W."/>
            <person name="Cichocki N."/>
            <person name="Veneault-Fourrey C."/>
            <person name="LaButti K."/>
            <person name="Lindquist E.A."/>
            <person name="Lipzen A."/>
            <person name="Lundell T."/>
            <person name="Morin E."/>
            <person name="Murat C."/>
            <person name="Riley R."/>
            <person name="Ohm R."/>
            <person name="Sun H."/>
            <person name="Tunlid A."/>
            <person name="Henrissat B."/>
            <person name="Grigoriev I.V."/>
            <person name="Hibbett D.S."/>
            <person name="Martin F."/>
        </authorList>
    </citation>
    <scope>NUCLEOTIDE SEQUENCE [LARGE SCALE GENOMIC DNA]</scope>
    <source>
        <strain evidence="2">Ve08.2h10</strain>
    </source>
</reference>
<dbReference type="EMBL" id="KN827575">
    <property type="protein sequence ID" value="KIK76278.1"/>
    <property type="molecule type" value="Genomic_DNA"/>
</dbReference>